<protein>
    <recommendedName>
        <fullName evidence="5">ribonuclease H</fullName>
        <ecNumber evidence="5">3.1.26.4</ecNumber>
    </recommendedName>
</protein>
<dbReference type="NCBIfam" id="NF001236">
    <property type="entry name" value="PRK00203.1"/>
    <property type="match status" value="1"/>
</dbReference>
<comment type="catalytic activity">
    <reaction evidence="1">
        <text>Endonucleolytic cleavage to 5'-phosphomonoester.</text>
        <dbReference type="EC" id="3.1.26.4"/>
    </reaction>
</comment>
<dbReference type="EMBL" id="MF459646">
    <property type="protein sequence ID" value="ASU03558.1"/>
    <property type="molecule type" value="Genomic_DNA"/>
</dbReference>
<dbReference type="SUPFAM" id="SSF53098">
    <property type="entry name" value="Ribonuclease H-like"/>
    <property type="match status" value="1"/>
</dbReference>
<evidence type="ECO:0000256" key="1">
    <source>
        <dbReference type="ARBA" id="ARBA00000077"/>
    </source>
</evidence>
<dbReference type="GO" id="GO:0004523">
    <property type="term" value="F:RNA-DNA hybrid ribonuclease activity"/>
    <property type="evidence" value="ECO:0007669"/>
    <property type="project" value="UniProtKB-EC"/>
</dbReference>
<keyword evidence="9" id="KW-0378">Hydrolase</keyword>
<evidence type="ECO:0000256" key="7">
    <source>
        <dbReference type="ARBA" id="ARBA00022723"/>
    </source>
</evidence>
<feature type="region of interest" description="Disordered" evidence="11">
    <location>
        <begin position="1"/>
        <end position="30"/>
    </location>
</feature>
<dbReference type="GO" id="GO:0046872">
    <property type="term" value="F:metal ion binding"/>
    <property type="evidence" value="ECO:0007669"/>
    <property type="project" value="UniProtKB-KW"/>
</dbReference>
<dbReference type="GO" id="GO:0003676">
    <property type="term" value="F:nucleic acid binding"/>
    <property type="evidence" value="ECO:0007669"/>
    <property type="project" value="InterPro"/>
</dbReference>
<feature type="domain" description="RNase H type-1" evidence="12">
    <location>
        <begin position="30"/>
        <end position="171"/>
    </location>
</feature>
<reference evidence="14" key="1">
    <citation type="submission" date="2017-07" db="EMBL/GenBank/DDBJ databases">
        <authorList>
            <person name="Putnam M.J."/>
            <person name="Sharma R."/>
            <person name="Kruger J.L."/>
            <person name="Berg J.A."/>
            <person name="Payne A.M."/>
            <person name="Fajardo C.P."/>
            <person name="Breakwell D.P."/>
            <person name="Hope S."/>
            <person name="Grose J.H."/>
        </authorList>
    </citation>
    <scope>NUCLEOTIDE SEQUENCE [LARGE SCALE GENOMIC DNA]</scope>
</reference>
<dbReference type="CDD" id="cd09278">
    <property type="entry name" value="RNase_HI_prokaryote_like"/>
    <property type="match status" value="1"/>
</dbReference>
<dbReference type="PROSITE" id="PS50879">
    <property type="entry name" value="RNASE_H_1"/>
    <property type="match status" value="1"/>
</dbReference>
<keyword evidence="6" id="KW-0540">Nuclease</keyword>
<evidence type="ECO:0000256" key="10">
    <source>
        <dbReference type="ARBA" id="ARBA00022842"/>
    </source>
</evidence>
<dbReference type="Pfam" id="PF00075">
    <property type="entry name" value="RNase_H"/>
    <property type="match status" value="1"/>
</dbReference>
<dbReference type="PANTHER" id="PTHR10642">
    <property type="entry name" value="RIBONUCLEASE H1"/>
    <property type="match status" value="1"/>
</dbReference>
<feature type="region of interest" description="Disordered" evidence="11">
    <location>
        <begin position="152"/>
        <end position="182"/>
    </location>
</feature>
<evidence type="ECO:0000256" key="2">
    <source>
        <dbReference type="ARBA" id="ARBA00001946"/>
    </source>
</evidence>
<dbReference type="GO" id="GO:0043137">
    <property type="term" value="P:DNA replication, removal of RNA primer"/>
    <property type="evidence" value="ECO:0007669"/>
    <property type="project" value="TreeGrafter"/>
</dbReference>
<dbReference type="InterPro" id="IPR012337">
    <property type="entry name" value="RNaseH-like_sf"/>
</dbReference>
<dbReference type="InterPro" id="IPR036397">
    <property type="entry name" value="RNaseH_sf"/>
</dbReference>
<keyword evidence="7" id="KW-0479">Metal-binding</keyword>
<dbReference type="PANTHER" id="PTHR10642:SF26">
    <property type="entry name" value="RIBONUCLEASE H1"/>
    <property type="match status" value="1"/>
</dbReference>
<sequence>MTWHKGKNKKHWHKKRKPSPKPEYPPPKPGEVWYNVHTDGSSLGNPGPGGYGCVVRLGDTKLTLSKGYHLTTNNRMEIMAVIATLEEFGPNKRFNIFLDSQYTMDGATGWIFGWKKRNWMTGQGEPVKNKDLWEQLYDLLKENEVRWHKVPAHSGVPDNEEADQLAKAAAGSATDTDYGYLK</sequence>
<dbReference type="OrthoDB" id="27283at10239"/>
<dbReference type="Gene3D" id="3.30.420.10">
    <property type="entry name" value="Ribonuclease H-like superfamily/Ribonuclease H"/>
    <property type="match status" value="1"/>
</dbReference>
<comment type="subunit">
    <text evidence="4">Monomer.</text>
</comment>
<evidence type="ECO:0000256" key="6">
    <source>
        <dbReference type="ARBA" id="ARBA00022722"/>
    </source>
</evidence>
<evidence type="ECO:0000256" key="9">
    <source>
        <dbReference type="ARBA" id="ARBA00022801"/>
    </source>
</evidence>
<comment type="cofactor">
    <cofactor evidence="2">
        <name>Mg(2+)</name>
        <dbReference type="ChEBI" id="CHEBI:18420"/>
    </cofactor>
</comment>
<comment type="similarity">
    <text evidence="3">Belongs to the RNase H family.</text>
</comment>
<dbReference type="InterPro" id="IPR002156">
    <property type="entry name" value="RNaseH_domain"/>
</dbReference>
<keyword evidence="8" id="KW-0255">Endonuclease</keyword>
<dbReference type="HAMAP" id="MF_00042">
    <property type="entry name" value="RNase_H"/>
    <property type="match status" value="1"/>
</dbReference>
<gene>
    <name evidence="13" type="ORF">RISINGSUN_112</name>
</gene>
<evidence type="ECO:0000313" key="14">
    <source>
        <dbReference type="Proteomes" id="UP000225553"/>
    </source>
</evidence>
<name>A0A223LIK0_9CAUD</name>
<feature type="compositionally biased region" description="Basic residues" evidence="11">
    <location>
        <begin position="1"/>
        <end position="19"/>
    </location>
</feature>
<evidence type="ECO:0000256" key="4">
    <source>
        <dbReference type="ARBA" id="ARBA00011245"/>
    </source>
</evidence>
<evidence type="ECO:0000259" key="12">
    <source>
        <dbReference type="PROSITE" id="PS50879"/>
    </source>
</evidence>
<dbReference type="EC" id="3.1.26.4" evidence="5"/>
<evidence type="ECO:0000256" key="11">
    <source>
        <dbReference type="SAM" id="MobiDB-lite"/>
    </source>
</evidence>
<dbReference type="InterPro" id="IPR050092">
    <property type="entry name" value="RNase_H"/>
</dbReference>
<proteinExistence type="inferred from homology"/>
<evidence type="ECO:0000256" key="3">
    <source>
        <dbReference type="ARBA" id="ARBA00005300"/>
    </source>
</evidence>
<evidence type="ECO:0000313" key="13">
    <source>
        <dbReference type="EMBL" id="ASU03558.1"/>
    </source>
</evidence>
<evidence type="ECO:0000256" key="5">
    <source>
        <dbReference type="ARBA" id="ARBA00012180"/>
    </source>
</evidence>
<dbReference type="Proteomes" id="UP000225553">
    <property type="component" value="Segment"/>
</dbReference>
<keyword evidence="14" id="KW-1185">Reference proteome</keyword>
<organism evidence="13 14">
    <name type="scientific">Erwinia phage vB_EamM_RisingSun</name>
    <dbReference type="NCBI Taxonomy" id="2026080"/>
    <lineage>
        <taxon>Viruses</taxon>
        <taxon>Duplodnaviria</taxon>
        <taxon>Heunggongvirae</taxon>
        <taxon>Uroviricota</taxon>
        <taxon>Caudoviricetes</taxon>
        <taxon>Chimalliviridae</taxon>
        <taxon>Risingsunvirus</taxon>
        <taxon>Risingsunvirus risingsun</taxon>
    </lineage>
</organism>
<keyword evidence="10" id="KW-0460">Magnesium</keyword>
<evidence type="ECO:0000256" key="8">
    <source>
        <dbReference type="ARBA" id="ARBA00022759"/>
    </source>
</evidence>
<dbReference type="InterPro" id="IPR022892">
    <property type="entry name" value="RNaseHI"/>
</dbReference>
<accession>A0A223LIK0</accession>